<evidence type="ECO:0000313" key="2">
    <source>
        <dbReference type="Proteomes" id="UP001157125"/>
    </source>
</evidence>
<dbReference type="CDD" id="cd00090">
    <property type="entry name" value="HTH_ARSR"/>
    <property type="match status" value="1"/>
</dbReference>
<comment type="caution">
    <text evidence="1">The sequence shown here is derived from an EMBL/GenBank/DDBJ whole genome shotgun (WGS) entry which is preliminary data.</text>
</comment>
<proteinExistence type="predicted"/>
<dbReference type="InterPro" id="IPR036388">
    <property type="entry name" value="WH-like_DNA-bd_sf"/>
</dbReference>
<evidence type="ECO:0008006" key="3">
    <source>
        <dbReference type="Google" id="ProtNLM"/>
    </source>
</evidence>
<dbReference type="EMBL" id="BSUN01000001">
    <property type="protein sequence ID" value="GMA37360.1"/>
    <property type="molecule type" value="Genomic_DNA"/>
</dbReference>
<dbReference type="SUPFAM" id="SSF46785">
    <property type="entry name" value="Winged helix' DNA-binding domain"/>
    <property type="match status" value="1"/>
</dbReference>
<accession>A0ABQ6IHJ9</accession>
<name>A0ABQ6IHJ9_9MICO</name>
<gene>
    <name evidence="1" type="ORF">GCM10025876_35640</name>
</gene>
<sequence>MASDTTRDRVLGLIASAGPITAAWLAEELGVTPAGVRRHLGALVDDGLIAEQEQPGTHVRGRGRPAKSYVATTDGQRSLTTAYSAVAVDAVSFMREHGHLDEFVEARLAELEASVRDAVPTDAPVKDRVDALAAALAEQGYATSVRPGPGGFTVQVCQGHCPVQSIAEEAPEWCEAETRAFSRVLDVHVQRLSTLAGGAHVCTTTIPVAVATPKEG</sequence>
<dbReference type="InterPro" id="IPR011991">
    <property type="entry name" value="ArsR-like_HTH"/>
</dbReference>
<dbReference type="Gene3D" id="1.10.10.10">
    <property type="entry name" value="Winged helix-like DNA-binding domain superfamily/Winged helix DNA-binding domain"/>
    <property type="match status" value="1"/>
</dbReference>
<dbReference type="InterPro" id="IPR036390">
    <property type="entry name" value="WH_DNA-bd_sf"/>
</dbReference>
<protein>
    <recommendedName>
        <fullName evidence="3">Transcriptional regulator</fullName>
    </recommendedName>
</protein>
<keyword evidence="2" id="KW-1185">Reference proteome</keyword>
<dbReference type="RefSeq" id="WP_284329087.1">
    <property type="nucleotide sequence ID" value="NZ_BSUN01000001.1"/>
</dbReference>
<reference evidence="2" key="1">
    <citation type="journal article" date="2019" name="Int. J. Syst. Evol. Microbiol.">
        <title>The Global Catalogue of Microorganisms (GCM) 10K type strain sequencing project: providing services to taxonomists for standard genome sequencing and annotation.</title>
        <authorList>
            <consortium name="The Broad Institute Genomics Platform"/>
            <consortium name="The Broad Institute Genome Sequencing Center for Infectious Disease"/>
            <person name="Wu L."/>
            <person name="Ma J."/>
        </authorList>
    </citation>
    <scope>NUCLEOTIDE SEQUENCE [LARGE SCALE GENOMIC DNA]</scope>
    <source>
        <strain evidence="2">NBRC 112299</strain>
    </source>
</reference>
<dbReference type="Proteomes" id="UP001157125">
    <property type="component" value="Unassembled WGS sequence"/>
</dbReference>
<dbReference type="Pfam" id="PF12840">
    <property type="entry name" value="HTH_20"/>
    <property type="match status" value="1"/>
</dbReference>
<evidence type="ECO:0000313" key="1">
    <source>
        <dbReference type="EMBL" id="GMA37360.1"/>
    </source>
</evidence>
<organism evidence="1 2">
    <name type="scientific">Demequina litorisediminis</name>
    <dbReference type="NCBI Taxonomy" id="1849022"/>
    <lineage>
        <taxon>Bacteria</taxon>
        <taxon>Bacillati</taxon>
        <taxon>Actinomycetota</taxon>
        <taxon>Actinomycetes</taxon>
        <taxon>Micrococcales</taxon>
        <taxon>Demequinaceae</taxon>
        <taxon>Demequina</taxon>
    </lineage>
</organism>